<feature type="domain" description="Inner membrane protein YgaP-like transmembrane" evidence="2">
    <location>
        <begin position="1"/>
        <end position="61"/>
    </location>
</feature>
<reference evidence="3 4" key="1">
    <citation type="submission" date="2016-10" db="EMBL/GenBank/DDBJ databases">
        <authorList>
            <person name="de Groot N.N."/>
        </authorList>
    </citation>
    <scope>NUCLEOTIDE SEQUENCE [LARGE SCALE GENOMIC DNA]</scope>
    <source>
        <strain evidence="3 4">ATCC 35958</strain>
    </source>
</reference>
<dbReference type="RefSeq" id="WP_091451252.1">
    <property type="nucleotide sequence ID" value="NZ_FOGD01000001.1"/>
</dbReference>
<dbReference type="Pfam" id="PF11127">
    <property type="entry name" value="YgaP-like_TM"/>
    <property type="match status" value="1"/>
</dbReference>
<evidence type="ECO:0000259" key="2">
    <source>
        <dbReference type="Pfam" id="PF11127"/>
    </source>
</evidence>
<organism evidence="3 4">
    <name type="scientific">Giesbergeria anulus</name>
    <dbReference type="NCBI Taxonomy" id="180197"/>
    <lineage>
        <taxon>Bacteria</taxon>
        <taxon>Pseudomonadati</taxon>
        <taxon>Pseudomonadota</taxon>
        <taxon>Betaproteobacteria</taxon>
        <taxon>Burkholderiales</taxon>
        <taxon>Comamonadaceae</taxon>
        <taxon>Giesbergeria</taxon>
    </lineage>
</organism>
<name>A0A1H9DY21_9BURK</name>
<dbReference type="AlphaFoldDB" id="A0A1H9DY21"/>
<evidence type="ECO:0000313" key="3">
    <source>
        <dbReference type="EMBL" id="SEQ18326.1"/>
    </source>
</evidence>
<accession>A0A1H9DY21</accession>
<evidence type="ECO:0000256" key="1">
    <source>
        <dbReference type="SAM" id="Phobius"/>
    </source>
</evidence>
<keyword evidence="4" id="KW-1185">Reference proteome</keyword>
<keyword evidence="1" id="KW-0472">Membrane</keyword>
<dbReference type="OrthoDB" id="9804804at2"/>
<dbReference type="EMBL" id="FOGD01000001">
    <property type="protein sequence ID" value="SEQ18326.1"/>
    <property type="molecule type" value="Genomic_DNA"/>
</dbReference>
<dbReference type="STRING" id="180197.SAMN02982919_00152"/>
<dbReference type="Proteomes" id="UP000199766">
    <property type="component" value="Unassembled WGS sequence"/>
</dbReference>
<keyword evidence="1" id="KW-0812">Transmembrane</keyword>
<evidence type="ECO:0000313" key="4">
    <source>
        <dbReference type="Proteomes" id="UP000199766"/>
    </source>
</evidence>
<protein>
    <recommendedName>
        <fullName evidence="2">Inner membrane protein YgaP-like transmembrane domain-containing protein</fullName>
    </recommendedName>
</protein>
<sequence length="64" mass="6881">MKTNIGGVDRILRIVVGLVLIGLAATDTVGWWGWIGVVPLLTGVFRFCPAYTLLGINTCPLNKP</sequence>
<feature type="transmembrane region" description="Helical" evidence="1">
    <location>
        <begin position="12"/>
        <end position="34"/>
    </location>
</feature>
<keyword evidence="1" id="KW-1133">Transmembrane helix</keyword>
<dbReference type="InterPro" id="IPR021309">
    <property type="entry name" value="YgaP-like_TM"/>
</dbReference>
<gene>
    <name evidence="3" type="ORF">SAMN02982919_00152</name>
</gene>
<proteinExistence type="predicted"/>